<reference evidence="2" key="1">
    <citation type="journal article" date="2014" name="Int. J. Syst. Evol. Microbiol.">
        <title>Complete genome sequence of Corynebacterium casei LMG S-19264T (=DSM 44701T), isolated from a smear-ripened cheese.</title>
        <authorList>
            <consortium name="US DOE Joint Genome Institute (JGI-PGF)"/>
            <person name="Walter F."/>
            <person name="Albersmeier A."/>
            <person name="Kalinowski J."/>
            <person name="Ruckert C."/>
        </authorList>
    </citation>
    <scope>NUCLEOTIDE SEQUENCE</scope>
    <source>
        <strain evidence="2">CGMCC 1.12754</strain>
    </source>
</reference>
<feature type="compositionally biased region" description="Basic and acidic residues" evidence="1">
    <location>
        <begin position="30"/>
        <end position="47"/>
    </location>
</feature>
<sequence>MKKNNHEPELATYTILNPDFYASEGQWNAEQKDDENHENSDAMTKSE</sequence>
<accession>A0A917HDR8</accession>
<name>A0A917HDR8_9BACI</name>
<dbReference type="RefSeq" id="WP_188455245.1">
    <property type="nucleotide sequence ID" value="NZ_BMFR01000007.1"/>
</dbReference>
<organism evidence="2 3">
    <name type="scientific">Virgibacillus oceani</name>
    <dbReference type="NCBI Taxonomy" id="1479511"/>
    <lineage>
        <taxon>Bacteria</taxon>
        <taxon>Bacillati</taxon>
        <taxon>Bacillota</taxon>
        <taxon>Bacilli</taxon>
        <taxon>Bacillales</taxon>
        <taxon>Bacillaceae</taxon>
        <taxon>Virgibacillus</taxon>
    </lineage>
</organism>
<evidence type="ECO:0000256" key="1">
    <source>
        <dbReference type="SAM" id="MobiDB-lite"/>
    </source>
</evidence>
<protein>
    <submittedName>
        <fullName evidence="2">Uncharacterized protein</fullName>
    </submittedName>
</protein>
<keyword evidence="3" id="KW-1185">Reference proteome</keyword>
<comment type="caution">
    <text evidence="2">The sequence shown here is derived from an EMBL/GenBank/DDBJ whole genome shotgun (WGS) entry which is preliminary data.</text>
</comment>
<dbReference type="Proteomes" id="UP000622860">
    <property type="component" value="Unassembled WGS sequence"/>
</dbReference>
<feature type="region of interest" description="Disordered" evidence="1">
    <location>
        <begin position="17"/>
        <end position="47"/>
    </location>
</feature>
<dbReference type="EMBL" id="BMFR01000007">
    <property type="protein sequence ID" value="GGG75120.1"/>
    <property type="molecule type" value="Genomic_DNA"/>
</dbReference>
<evidence type="ECO:0000313" key="2">
    <source>
        <dbReference type="EMBL" id="GGG75120.1"/>
    </source>
</evidence>
<dbReference type="AlphaFoldDB" id="A0A917HDR8"/>
<reference evidence="2" key="2">
    <citation type="submission" date="2020-09" db="EMBL/GenBank/DDBJ databases">
        <authorList>
            <person name="Sun Q."/>
            <person name="Zhou Y."/>
        </authorList>
    </citation>
    <scope>NUCLEOTIDE SEQUENCE</scope>
    <source>
        <strain evidence="2">CGMCC 1.12754</strain>
    </source>
</reference>
<proteinExistence type="predicted"/>
<evidence type="ECO:0000313" key="3">
    <source>
        <dbReference type="Proteomes" id="UP000622860"/>
    </source>
</evidence>
<gene>
    <name evidence="2" type="ORF">GCM10011398_19910</name>
</gene>